<keyword evidence="7 8" id="KW-0472">Membrane</keyword>
<dbReference type="SUPFAM" id="SSF103473">
    <property type="entry name" value="MFS general substrate transporter"/>
    <property type="match status" value="1"/>
</dbReference>
<feature type="transmembrane region" description="Helical" evidence="8">
    <location>
        <begin position="243"/>
        <end position="267"/>
    </location>
</feature>
<dbReference type="PROSITE" id="PS00216">
    <property type="entry name" value="SUGAR_TRANSPORT_1"/>
    <property type="match status" value="1"/>
</dbReference>
<dbReference type="GO" id="GO:0005886">
    <property type="term" value="C:plasma membrane"/>
    <property type="evidence" value="ECO:0007669"/>
    <property type="project" value="UniProtKB-SubCell"/>
</dbReference>
<gene>
    <name evidence="10" type="ORF">HGB41_00650</name>
</gene>
<evidence type="ECO:0000256" key="8">
    <source>
        <dbReference type="SAM" id="Phobius"/>
    </source>
</evidence>
<dbReference type="AlphaFoldDB" id="A0A7Y2JXF0"/>
<dbReference type="InterPro" id="IPR020846">
    <property type="entry name" value="MFS_dom"/>
</dbReference>
<feature type="domain" description="Major facilitator superfamily (MFS) profile" evidence="9">
    <location>
        <begin position="16"/>
        <end position="425"/>
    </location>
</feature>
<keyword evidence="2" id="KW-0813">Transport</keyword>
<evidence type="ECO:0000256" key="2">
    <source>
        <dbReference type="ARBA" id="ARBA00022448"/>
    </source>
</evidence>
<feature type="transmembrane region" description="Helical" evidence="8">
    <location>
        <begin position="189"/>
        <end position="210"/>
    </location>
</feature>
<dbReference type="CDD" id="cd17369">
    <property type="entry name" value="MFS_ShiA_like"/>
    <property type="match status" value="1"/>
</dbReference>
<evidence type="ECO:0000256" key="3">
    <source>
        <dbReference type="ARBA" id="ARBA00022475"/>
    </source>
</evidence>
<comment type="subcellular location">
    <subcellularLocation>
        <location evidence="1">Cell inner membrane</location>
        <topology evidence="1">Multi-pass membrane protein</topology>
    </subcellularLocation>
</comment>
<evidence type="ECO:0000259" key="9">
    <source>
        <dbReference type="PROSITE" id="PS50850"/>
    </source>
</evidence>
<feature type="transmembrane region" description="Helical" evidence="8">
    <location>
        <begin position="119"/>
        <end position="142"/>
    </location>
</feature>
<dbReference type="InterPro" id="IPR005829">
    <property type="entry name" value="Sugar_transporter_CS"/>
</dbReference>
<organism evidence="10 11">
    <name type="scientific">Telluria aromaticivorans</name>
    <dbReference type="NCBI Taxonomy" id="2725995"/>
    <lineage>
        <taxon>Bacteria</taxon>
        <taxon>Pseudomonadati</taxon>
        <taxon>Pseudomonadota</taxon>
        <taxon>Betaproteobacteria</taxon>
        <taxon>Burkholderiales</taxon>
        <taxon>Oxalobacteraceae</taxon>
        <taxon>Telluria group</taxon>
        <taxon>Telluria</taxon>
    </lineage>
</organism>
<keyword evidence="3" id="KW-1003">Cell membrane</keyword>
<evidence type="ECO:0000256" key="5">
    <source>
        <dbReference type="ARBA" id="ARBA00022692"/>
    </source>
</evidence>
<evidence type="ECO:0000313" key="10">
    <source>
        <dbReference type="EMBL" id="NNG21514.1"/>
    </source>
</evidence>
<comment type="caution">
    <text evidence="10">The sequence shown here is derived from an EMBL/GenBank/DDBJ whole genome shotgun (WGS) entry which is preliminary data.</text>
</comment>
<dbReference type="Pfam" id="PF07690">
    <property type="entry name" value="MFS_1"/>
    <property type="match status" value="1"/>
</dbReference>
<protein>
    <submittedName>
        <fullName evidence="10">MHS family MFS transporter</fullName>
    </submittedName>
</protein>
<keyword evidence="6 8" id="KW-1133">Transmembrane helix</keyword>
<feature type="transmembrane region" description="Helical" evidence="8">
    <location>
        <begin position="371"/>
        <end position="390"/>
    </location>
</feature>
<feature type="transmembrane region" description="Helical" evidence="8">
    <location>
        <begin position="56"/>
        <end position="78"/>
    </location>
</feature>
<dbReference type="FunFam" id="1.20.1250.20:FF:000001">
    <property type="entry name" value="Dicarboxylate MFS transporter"/>
    <property type="match status" value="1"/>
</dbReference>
<sequence length="434" mass="46059">MTAAAPHVPANKPRTVLFASLIGTTIEFYDFYIYATAAVLVFPRLFFPAADPAAATLQSLATFAIAFFARPVGSAVFGHFGDRVGRKATLVAALLTMGISTVLIGLLPTYASIGTAAPLLLALCRFGQGLGLGGEWGGAVLLATENAPPGKRAWYGMFPQLGAPIGFFLSGGTFLLLGQLMSDADFFSYGWRIPFLASALLVIVGLYVRLKITETPDFQKVLDRNERVKVPVLAVLGEHRRALVLGTIIAVSTFVVFYLMTVFALSWGTTKLGFSRQQFLTMQLVAVVFFGLTIPPSALLADRYGRRAAMILVSAAIALFGLLFGPLFGAGTLMAVGAFMILGMCLVGFTYGPLGTLLAELFPPEVRYTGASLTFNLAGILGASLAPYAATWLATNYGLPWVGYYLSAAALLSLFALLLIGKGGSKGKLQQKMA</sequence>
<evidence type="ECO:0000256" key="7">
    <source>
        <dbReference type="ARBA" id="ARBA00023136"/>
    </source>
</evidence>
<dbReference type="Proteomes" id="UP000533905">
    <property type="component" value="Unassembled WGS sequence"/>
</dbReference>
<feature type="transmembrane region" description="Helical" evidence="8">
    <location>
        <begin position="334"/>
        <end position="359"/>
    </location>
</feature>
<feature type="transmembrane region" description="Helical" evidence="8">
    <location>
        <begin position="402"/>
        <end position="421"/>
    </location>
</feature>
<dbReference type="PROSITE" id="PS50850">
    <property type="entry name" value="MFS"/>
    <property type="match status" value="1"/>
</dbReference>
<name>A0A7Y2JXF0_9BURK</name>
<dbReference type="InterPro" id="IPR004736">
    <property type="entry name" value="MHS_symport"/>
</dbReference>
<dbReference type="InterPro" id="IPR036259">
    <property type="entry name" value="MFS_trans_sf"/>
</dbReference>
<accession>A0A7Y2JXF0</accession>
<keyword evidence="5 8" id="KW-0812">Transmembrane</keyword>
<dbReference type="Gene3D" id="1.20.1250.20">
    <property type="entry name" value="MFS general substrate transporter like domains"/>
    <property type="match status" value="2"/>
</dbReference>
<keyword evidence="11" id="KW-1185">Reference proteome</keyword>
<proteinExistence type="predicted"/>
<keyword evidence="4" id="KW-0997">Cell inner membrane</keyword>
<dbReference type="PANTHER" id="PTHR43045:SF2">
    <property type="entry name" value="INNER MEMBRANE METABOLITE TRANSPORT PROTEIN YHJE"/>
    <property type="match status" value="1"/>
</dbReference>
<reference evidence="10 11" key="1">
    <citation type="submission" date="2020-04" db="EMBL/GenBank/DDBJ databases">
        <title>Massilia sp. nov., a cold adapted bacteria isolated from Arctic soil.</title>
        <authorList>
            <person name="Son J."/>
            <person name="Ka J.-O."/>
        </authorList>
    </citation>
    <scope>NUCLEOTIDE SEQUENCE [LARGE SCALE GENOMIC DNA]</scope>
    <source>
        <strain evidence="10 11">ML15P13</strain>
    </source>
</reference>
<feature type="transmembrane region" description="Helical" evidence="8">
    <location>
        <begin position="154"/>
        <end position="177"/>
    </location>
</feature>
<dbReference type="GO" id="GO:0022857">
    <property type="term" value="F:transmembrane transporter activity"/>
    <property type="evidence" value="ECO:0007669"/>
    <property type="project" value="InterPro"/>
</dbReference>
<feature type="transmembrane region" description="Helical" evidence="8">
    <location>
        <begin position="90"/>
        <end position="113"/>
    </location>
</feature>
<dbReference type="NCBIfam" id="TIGR00883">
    <property type="entry name" value="2A0106"/>
    <property type="match status" value="1"/>
</dbReference>
<dbReference type="RefSeq" id="WP_171080031.1">
    <property type="nucleotide sequence ID" value="NZ_JABAIV010000001.1"/>
</dbReference>
<evidence type="ECO:0000256" key="1">
    <source>
        <dbReference type="ARBA" id="ARBA00004429"/>
    </source>
</evidence>
<feature type="transmembrane region" description="Helical" evidence="8">
    <location>
        <begin position="279"/>
        <end position="301"/>
    </location>
</feature>
<feature type="transmembrane region" description="Helical" evidence="8">
    <location>
        <begin position="308"/>
        <end position="328"/>
    </location>
</feature>
<dbReference type="InterPro" id="IPR011701">
    <property type="entry name" value="MFS"/>
</dbReference>
<dbReference type="PANTHER" id="PTHR43045">
    <property type="entry name" value="SHIKIMATE TRANSPORTER"/>
    <property type="match status" value="1"/>
</dbReference>
<evidence type="ECO:0000256" key="4">
    <source>
        <dbReference type="ARBA" id="ARBA00022519"/>
    </source>
</evidence>
<evidence type="ECO:0000313" key="11">
    <source>
        <dbReference type="Proteomes" id="UP000533905"/>
    </source>
</evidence>
<evidence type="ECO:0000256" key="6">
    <source>
        <dbReference type="ARBA" id="ARBA00022989"/>
    </source>
</evidence>
<dbReference type="EMBL" id="JABAIV010000001">
    <property type="protein sequence ID" value="NNG21514.1"/>
    <property type="molecule type" value="Genomic_DNA"/>
</dbReference>